<sequence length="784" mass="86184">MAHNPSQPGATPGGMPHQLVGHMGVSGPGGQINAALMAGMPPGAGNPNAHAMQHLNPSQAQLFHHQQQMNNPMFANAAGNPQQLHQAQMQQQHRLAQLQQQQQARQVLMQQQAYQNIGNMPMGIPINATQAAQYQQMRNQMARIPPHLAQQQPGQPMNALMAQQMAIQHQQQQMNQMQQNGNPNQHPLNPNPQQLSLQQAQQIQAIQQQHAQAQAAQAAQHAQAQQGQGQQQQNQQQQAQQAQQQAHQQQAQQQQAQQQQAQHQQAQQQAQQQQQAQAQQAQQQQAQQQQAQQQQGQPQGQPQQQQTPQQQQGQGAPGANGPAPNQGGPAQNPTPQPNPQQQPQAPPQQQQQPQTSQAHQVHQAQMVHAQQAHQAGVANMMLQQKREGVNLKGVCLLKLMQFSEHLSGFPGSKGKDDLGYWNEFVHRFFSHKGIFRHTILVRENDEAQEKQYEIAYPALARYFHTHFDSGVKTMQLIMEKGTTDKALPNDCHFIENNKASLVYWYEDNSHVVANGTLRAQFDNEQKFELFEFVTTNHEEYISRRSVIQAARPQHNWVKEWRNLNQQDTKASPEMSKKGKARPPKSPPGPPPDIDLPDSFTKSGMGITEAVYQFLEIVEIIGQMNPLFGYYHSHPGLAPYAALEQYVNQVSGPAAGHVNGQPIPQGGPRTPNFGGQFPVGASPAMANQILPASPHMGSPAPGHIQAPGMQLQASQQGTSSSGPSANTSPSQNNKRRRASAVKEEDTPASAPTPAAAGTPQLNGVQPKAKPPTPRMQKRQKGNPPA</sequence>
<feature type="compositionally biased region" description="Low complexity" evidence="1">
    <location>
        <begin position="746"/>
        <end position="758"/>
    </location>
</feature>
<name>A0AAE0IA83_9PEZI</name>
<reference evidence="2" key="1">
    <citation type="journal article" date="2023" name="Mol. Phylogenet. Evol.">
        <title>Genome-scale phylogeny and comparative genomics of the fungal order Sordariales.</title>
        <authorList>
            <person name="Hensen N."/>
            <person name="Bonometti L."/>
            <person name="Westerberg I."/>
            <person name="Brannstrom I.O."/>
            <person name="Guillou S."/>
            <person name="Cros-Aarteil S."/>
            <person name="Calhoun S."/>
            <person name="Haridas S."/>
            <person name="Kuo A."/>
            <person name="Mondo S."/>
            <person name="Pangilinan J."/>
            <person name="Riley R."/>
            <person name="LaButti K."/>
            <person name="Andreopoulos B."/>
            <person name="Lipzen A."/>
            <person name="Chen C."/>
            <person name="Yan M."/>
            <person name="Daum C."/>
            <person name="Ng V."/>
            <person name="Clum A."/>
            <person name="Steindorff A."/>
            <person name="Ohm R.A."/>
            <person name="Martin F."/>
            <person name="Silar P."/>
            <person name="Natvig D.O."/>
            <person name="Lalanne C."/>
            <person name="Gautier V."/>
            <person name="Ament-Velasquez S.L."/>
            <person name="Kruys A."/>
            <person name="Hutchinson M.I."/>
            <person name="Powell A.J."/>
            <person name="Barry K."/>
            <person name="Miller A.N."/>
            <person name="Grigoriev I.V."/>
            <person name="Debuchy R."/>
            <person name="Gladieux P."/>
            <person name="Hiltunen Thoren M."/>
            <person name="Johannesson H."/>
        </authorList>
    </citation>
    <scope>NUCLEOTIDE SEQUENCE</scope>
    <source>
        <strain evidence="2">SMH4131-1</strain>
    </source>
</reference>
<feature type="compositionally biased region" description="Low complexity" evidence="1">
    <location>
        <begin position="716"/>
        <end position="729"/>
    </location>
</feature>
<reference evidence="2" key="2">
    <citation type="submission" date="2023-06" db="EMBL/GenBank/DDBJ databases">
        <authorList>
            <consortium name="Lawrence Berkeley National Laboratory"/>
            <person name="Haridas S."/>
            <person name="Hensen N."/>
            <person name="Bonometti L."/>
            <person name="Westerberg I."/>
            <person name="Brannstrom I.O."/>
            <person name="Guillou S."/>
            <person name="Cros-Aarteil S."/>
            <person name="Calhoun S."/>
            <person name="Kuo A."/>
            <person name="Mondo S."/>
            <person name="Pangilinan J."/>
            <person name="Riley R."/>
            <person name="Labutti K."/>
            <person name="Andreopoulos B."/>
            <person name="Lipzen A."/>
            <person name="Chen C."/>
            <person name="Yanf M."/>
            <person name="Daum C."/>
            <person name="Ng V."/>
            <person name="Clum A."/>
            <person name="Steindorff A."/>
            <person name="Ohm R."/>
            <person name="Martin F."/>
            <person name="Silar P."/>
            <person name="Natvig D."/>
            <person name="Lalanne C."/>
            <person name="Gautier V."/>
            <person name="Ament-Velasquez S.L."/>
            <person name="Kruys A."/>
            <person name="Hutchinson M.I."/>
            <person name="Powell A.J."/>
            <person name="Barry K."/>
            <person name="Miller A.N."/>
            <person name="Grigoriev I.V."/>
            <person name="Debuchy R."/>
            <person name="Gladieux P."/>
            <person name="Thoren M.H."/>
            <person name="Johannesson H."/>
        </authorList>
    </citation>
    <scope>NUCLEOTIDE SEQUENCE</scope>
    <source>
        <strain evidence="2">SMH4131-1</strain>
    </source>
</reference>
<keyword evidence="3" id="KW-1185">Reference proteome</keyword>
<feature type="region of interest" description="Disordered" evidence="1">
    <location>
        <begin position="164"/>
        <end position="202"/>
    </location>
</feature>
<feature type="compositionally biased region" description="Pro residues" evidence="1">
    <location>
        <begin position="332"/>
        <end position="346"/>
    </location>
</feature>
<evidence type="ECO:0000313" key="2">
    <source>
        <dbReference type="EMBL" id="KAK3321427.1"/>
    </source>
</evidence>
<feature type="compositionally biased region" description="Low complexity" evidence="1">
    <location>
        <begin position="291"/>
        <end position="331"/>
    </location>
</feature>
<feature type="region of interest" description="Disordered" evidence="1">
    <location>
        <begin position="291"/>
        <end position="372"/>
    </location>
</feature>
<feature type="compositionally biased region" description="Pro residues" evidence="1">
    <location>
        <begin position="583"/>
        <end position="593"/>
    </location>
</feature>
<evidence type="ECO:0000256" key="1">
    <source>
        <dbReference type="SAM" id="MobiDB-lite"/>
    </source>
</evidence>
<comment type="caution">
    <text evidence="2">The sequence shown here is derived from an EMBL/GenBank/DDBJ whole genome shotgun (WGS) entry which is preliminary data.</text>
</comment>
<dbReference type="PANTHER" id="PTHR10378">
    <property type="entry name" value="LIM DOMAIN-BINDING PROTEIN"/>
    <property type="match status" value="1"/>
</dbReference>
<gene>
    <name evidence="2" type="ORF">B0T19DRAFT_445189</name>
</gene>
<dbReference type="Pfam" id="PF01803">
    <property type="entry name" value="LIM_bind"/>
    <property type="match status" value="1"/>
</dbReference>
<organism evidence="2 3">
    <name type="scientific">Cercophora scortea</name>
    <dbReference type="NCBI Taxonomy" id="314031"/>
    <lineage>
        <taxon>Eukaryota</taxon>
        <taxon>Fungi</taxon>
        <taxon>Dikarya</taxon>
        <taxon>Ascomycota</taxon>
        <taxon>Pezizomycotina</taxon>
        <taxon>Sordariomycetes</taxon>
        <taxon>Sordariomycetidae</taxon>
        <taxon>Sordariales</taxon>
        <taxon>Lasiosphaeriaceae</taxon>
        <taxon>Cercophora</taxon>
    </lineage>
</organism>
<dbReference type="InterPro" id="IPR029005">
    <property type="entry name" value="LIM-bd/SEUSS"/>
</dbReference>
<feature type="compositionally biased region" description="Low complexity" evidence="1">
    <location>
        <begin position="347"/>
        <end position="372"/>
    </location>
</feature>
<dbReference type="EMBL" id="JAUEPO010000005">
    <property type="protein sequence ID" value="KAK3321427.1"/>
    <property type="molecule type" value="Genomic_DNA"/>
</dbReference>
<dbReference type="Proteomes" id="UP001286456">
    <property type="component" value="Unassembled WGS sequence"/>
</dbReference>
<proteinExistence type="predicted"/>
<feature type="region of interest" description="Disordered" evidence="1">
    <location>
        <begin position="566"/>
        <end position="599"/>
    </location>
</feature>
<evidence type="ECO:0000313" key="3">
    <source>
        <dbReference type="Proteomes" id="UP001286456"/>
    </source>
</evidence>
<dbReference type="AlphaFoldDB" id="A0AAE0IA83"/>
<feature type="region of interest" description="Disordered" evidence="1">
    <location>
        <begin position="653"/>
        <end position="784"/>
    </location>
</feature>
<accession>A0AAE0IA83</accession>
<feature type="compositionally biased region" description="Basic residues" evidence="1">
    <location>
        <begin position="774"/>
        <end position="784"/>
    </location>
</feature>
<protein>
    <submittedName>
        <fullName evidence="2">LIM-domain binding protein-domain-containing protein</fullName>
    </submittedName>
</protein>